<dbReference type="AlphaFoldDB" id="A0A2N9IW83"/>
<sequence length="146" mass="15914">MGCGSWVVDMERHLRYNGPSIKALCGWLVLSCGLLVLDYGLLVLGCGGRFWLLGTDFGRGWVLFLIIGFGFVCGYACGWDLWVGEPIWVLGFRGGCAVRVSFGLMVAFDGCRGLMVAVGFALDVAAEQERDLRGGVRLRRGVREGD</sequence>
<name>A0A2N9IW83_FAGSY</name>
<feature type="transmembrane region" description="Helical" evidence="1">
    <location>
        <begin position="21"/>
        <end position="41"/>
    </location>
</feature>
<gene>
    <name evidence="2" type="ORF">FSB_LOCUS57034</name>
</gene>
<keyword evidence="1" id="KW-0812">Transmembrane</keyword>
<reference evidence="2" key="1">
    <citation type="submission" date="2018-02" db="EMBL/GenBank/DDBJ databases">
        <authorList>
            <person name="Cohen D.B."/>
            <person name="Kent A.D."/>
        </authorList>
    </citation>
    <scope>NUCLEOTIDE SEQUENCE</scope>
</reference>
<keyword evidence="1" id="KW-1133">Transmembrane helix</keyword>
<organism evidence="2">
    <name type="scientific">Fagus sylvatica</name>
    <name type="common">Beechnut</name>
    <dbReference type="NCBI Taxonomy" id="28930"/>
    <lineage>
        <taxon>Eukaryota</taxon>
        <taxon>Viridiplantae</taxon>
        <taxon>Streptophyta</taxon>
        <taxon>Embryophyta</taxon>
        <taxon>Tracheophyta</taxon>
        <taxon>Spermatophyta</taxon>
        <taxon>Magnoliopsida</taxon>
        <taxon>eudicotyledons</taxon>
        <taxon>Gunneridae</taxon>
        <taxon>Pentapetalae</taxon>
        <taxon>rosids</taxon>
        <taxon>fabids</taxon>
        <taxon>Fagales</taxon>
        <taxon>Fagaceae</taxon>
        <taxon>Fagus</taxon>
    </lineage>
</organism>
<feature type="transmembrane region" description="Helical" evidence="1">
    <location>
        <begin position="61"/>
        <end position="83"/>
    </location>
</feature>
<evidence type="ECO:0000313" key="2">
    <source>
        <dbReference type="EMBL" id="SPD29152.1"/>
    </source>
</evidence>
<protein>
    <recommendedName>
        <fullName evidence="3">Transmembrane protein</fullName>
    </recommendedName>
</protein>
<evidence type="ECO:0008006" key="3">
    <source>
        <dbReference type="Google" id="ProtNLM"/>
    </source>
</evidence>
<evidence type="ECO:0000256" key="1">
    <source>
        <dbReference type="SAM" id="Phobius"/>
    </source>
</evidence>
<accession>A0A2N9IW83</accession>
<dbReference type="EMBL" id="OIVN01006261">
    <property type="protein sequence ID" value="SPD29152.1"/>
    <property type="molecule type" value="Genomic_DNA"/>
</dbReference>
<keyword evidence="1" id="KW-0472">Membrane</keyword>
<proteinExistence type="predicted"/>